<dbReference type="PANTHER" id="PTHR48182">
    <property type="entry name" value="PROTEIN SERAC1"/>
    <property type="match status" value="1"/>
</dbReference>
<proteinExistence type="predicted"/>
<accession>A0A6A6V0B9</accession>
<feature type="non-terminal residue" evidence="1">
    <location>
        <position position="1"/>
    </location>
</feature>
<dbReference type="SUPFAM" id="SSF53474">
    <property type="entry name" value="alpha/beta-Hydrolases"/>
    <property type="match status" value="1"/>
</dbReference>
<organism evidence="1 2">
    <name type="scientific">Sporormia fimetaria CBS 119925</name>
    <dbReference type="NCBI Taxonomy" id="1340428"/>
    <lineage>
        <taxon>Eukaryota</taxon>
        <taxon>Fungi</taxon>
        <taxon>Dikarya</taxon>
        <taxon>Ascomycota</taxon>
        <taxon>Pezizomycotina</taxon>
        <taxon>Dothideomycetes</taxon>
        <taxon>Pleosporomycetidae</taxon>
        <taxon>Pleosporales</taxon>
        <taxon>Sporormiaceae</taxon>
        <taxon>Sporormia</taxon>
    </lineage>
</organism>
<name>A0A6A6V0B9_9PLEO</name>
<evidence type="ECO:0000313" key="2">
    <source>
        <dbReference type="Proteomes" id="UP000799440"/>
    </source>
</evidence>
<dbReference type="Gene3D" id="3.40.50.1820">
    <property type="entry name" value="alpha/beta hydrolase"/>
    <property type="match status" value="1"/>
</dbReference>
<sequence length="211" mass="23650">IPVKVRAIGEGDVGIRVLRETRQKAQHPLDIIAIHGIGAHPDNTWTRKNEESGQYINWLCEDSMLPAIVGEVRIMRYGYTSAWFGENSMKTRVRDIATRLLDSLTDAREECPERPLIFIAHCFGGLVTMEAALREYPADQVCIDSLSILQGGNETLGYLVDDFCRYYRDERRLRIACFYETGLSNVGSIVGGRDSHVSEEHIASGMALNST</sequence>
<dbReference type="Proteomes" id="UP000799440">
    <property type="component" value="Unassembled WGS sequence"/>
</dbReference>
<keyword evidence="2" id="KW-1185">Reference proteome</keyword>
<dbReference type="OrthoDB" id="1658288at2759"/>
<dbReference type="AlphaFoldDB" id="A0A6A6V0B9"/>
<protein>
    <recommendedName>
        <fullName evidence="3">AB hydrolase-1 domain-containing protein</fullName>
    </recommendedName>
</protein>
<dbReference type="InterPro" id="IPR029058">
    <property type="entry name" value="AB_hydrolase_fold"/>
</dbReference>
<reference evidence="1" key="1">
    <citation type="journal article" date="2020" name="Stud. Mycol.">
        <title>101 Dothideomycetes genomes: a test case for predicting lifestyles and emergence of pathogens.</title>
        <authorList>
            <person name="Haridas S."/>
            <person name="Albert R."/>
            <person name="Binder M."/>
            <person name="Bloem J."/>
            <person name="Labutti K."/>
            <person name="Salamov A."/>
            <person name="Andreopoulos B."/>
            <person name="Baker S."/>
            <person name="Barry K."/>
            <person name="Bills G."/>
            <person name="Bluhm B."/>
            <person name="Cannon C."/>
            <person name="Castanera R."/>
            <person name="Culley D."/>
            <person name="Daum C."/>
            <person name="Ezra D."/>
            <person name="Gonzalez J."/>
            <person name="Henrissat B."/>
            <person name="Kuo A."/>
            <person name="Liang C."/>
            <person name="Lipzen A."/>
            <person name="Lutzoni F."/>
            <person name="Magnuson J."/>
            <person name="Mondo S."/>
            <person name="Nolan M."/>
            <person name="Ohm R."/>
            <person name="Pangilinan J."/>
            <person name="Park H.-J."/>
            <person name="Ramirez L."/>
            <person name="Alfaro M."/>
            <person name="Sun H."/>
            <person name="Tritt A."/>
            <person name="Yoshinaga Y."/>
            <person name="Zwiers L.-H."/>
            <person name="Turgeon B."/>
            <person name="Goodwin S."/>
            <person name="Spatafora J."/>
            <person name="Crous P."/>
            <person name="Grigoriev I."/>
        </authorList>
    </citation>
    <scope>NUCLEOTIDE SEQUENCE</scope>
    <source>
        <strain evidence="1">CBS 119925</strain>
    </source>
</reference>
<dbReference type="EMBL" id="MU006599">
    <property type="protein sequence ID" value="KAF2743236.1"/>
    <property type="molecule type" value="Genomic_DNA"/>
</dbReference>
<dbReference type="PANTHER" id="PTHR48182:SF3">
    <property type="entry name" value="DUF676 DOMAIN-CONTAINING PROTEIN"/>
    <property type="match status" value="1"/>
</dbReference>
<evidence type="ECO:0000313" key="1">
    <source>
        <dbReference type="EMBL" id="KAF2743236.1"/>
    </source>
</evidence>
<gene>
    <name evidence="1" type="ORF">M011DRAFT_411005</name>
</gene>
<evidence type="ECO:0008006" key="3">
    <source>
        <dbReference type="Google" id="ProtNLM"/>
    </source>
</evidence>
<dbReference type="InterPro" id="IPR052374">
    <property type="entry name" value="SERAC1"/>
</dbReference>